<evidence type="ECO:0000259" key="9">
    <source>
        <dbReference type="Pfam" id="PF04100"/>
    </source>
</evidence>
<keyword evidence="7" id="KW-0175">Coiled coil</keyword>
<keyword evidence="12" id="KW-1185">Reference proteome</keyword>
<accession>A0A9P4LVT3</accession>
<keyword evidence="6" id="KW-0472">Membrane</keyword>
<dbReference type="Pfam" id="PF16854">
    <property type="entry name" value="VPS53_C"/>
    <property type="match status" value="1"/>
</dbReference>
<feature type="domain" description="Vps53 C-terminal" evidence="10">
    <location>
        <begin position="630"/>
        <end position="717"/>
    </location>
</feature>
<organism evidence="11 12">
    <name type="scientific">Saccharata proteae CBS 121410</name>
    <dbReference type="NCBI Taxonomy" id="1314787"/>
    <lineage>
        <taxon>Eukaryota</taxon>
        <taxon>Fungi</taxon>
        <taxon>Dikarya</taxon>
        <taxon>Ascomycota</taxon>
        <taxon>Pezizomycotina</taxon>
        <taxon>Dothideomycetes</taxon>
        <taxon>Dothideomycetes incertae sedis</taxon>
        <taxon>Botryosphaeriales</taxon>
        <taxon>Saccharataceae</taxon>
        <taxon>Saccharata</taxon>
    </lineage>
</organism>
<proteinExistence type="inferred from homology"/>
<protein>
    <recommendedName>
        <fullName evidence="13">Vps53 N-terminal domain-containing protein</fullName>
    </recommendedName>
</protein>
<evidence type="ECO:0000256" key="6">
    <source>
        <dbReference type="ARBA" id="ARBA00023136"/>
    </source>
</evidence>
<evidence type="ECO:0000256" key="7">
    <source>
        <dbReference type="SAM" id="Coils"/>
    </source>
</evidence>
<evidence type="ECO:0008006" key="13">
    <source>
        <dbReference type="Google" id="ProtNLM"/>
    </source>
</evidence>
<dbReference type="Proteomes" id="UP000799776">
    <property type="component" value="Unassembled WGS sequence"/>
</dbReference>
<dbReference type="GO" id="GO:0000938">
    <property type="term" value="C:GARP complex"/>
    <property type="evidence" value="ECO:0007669"/>
    <property type="project" value="InterPro"/>
</dbReference>
<dbReference type="GO" id="GO:0005829">
    <property type="term" value="C:cytosol"/>
    <property type="evidence" value="ECO:0007669"/>
    <property type="project" value="GOC"/>
</dbReference>
<dbReference type="InterPro" id="IPR039766">
    <property type="entry name" value="Vps53"/>
</dbReference>
<evidence type="ECO:0000259" key="10">
    <source>
        <dbReference type="Pfam" id="PF16854"/>
    </source>
</evidence>
<feature type="region of interest" description="Disordered" evidence="8">
    <location>
        <begin position="807"/>
        <end position="839"/>
    </location>
</feature>
<sequence>MSAATSASLDSGSSPVAPDHHFQHVHVANNPDSAEYNPLDHLNAIFSHPLTLSSVPTTSTALRNYQDDLDSDIASLVAAQTASDAESVQNIQAAKAELDVLFRKIEDVRERAVQTEQAITEMTADIKRLDNTKRNLTLSMTALKRLQMLTTAYEQLRGLSKSRQYRDCAQLLQAVIQLVVHFKGYRSIEQIAVLSRNVAELQRELLEQVCDDFEDAFARGDVSGRRGMLAEACSVMDALGDHARQRLVSWYCNTQLREYRQVFRNNDEAGSLDNISRRYSWFNRMLKTYDSEHAALFPPHWRVNEALANSFCEGTRDDFKGILQRSMRTPGQTLDVNLLLSCLQETLDFEHSLERRFASDSRSSIDTVVSKENGPHGFGQAISEAFEPYMSLWVESQDKQLATLIPRYRQQPLRNPDEEFSPQSVIPSSTELFHFYRMTLAQCAKLSTGTRLLELSRTFAKYLDQYGQQVLFCFLGERTGGQVPSIEETILILNTADYCYVTCNQLEDKIKSRIDEEHRSKVDLQSQADAFMGIASACVRAFVRKVEVDCEPSWREMRNTPWSKLESVGDQSRYVGELLGRVKESAGEILKYLHKQQYLRAFCDNLVDAMVNTFILSIVQCRPVSEVGAEQMMLDSYVLKKGFTELATLNEEGGAQPLAGSHRFVKRVNTATGKLDPLLKTLQVRPSPPEALVQAYLIHIADKSDANFRKVLELKGIRPREQGALVDLFAAHRASAQHENLPQNSALLTPLQLNAGNAGISGLGGMAATTTSTATGAAVSLGGGLFDRSMFGSALMSAARDGVDRLGSPAMGGSAGGAAGGGSGVGQQGQGQDGGLNENLKSIGKFFRRDVGSFGRFGRSGDEGRG</sequence>
<evidence type="ECO:0000256" key="5">
    <source>
        <dbReference type="ARBA" id="ARBA00023034"/>
    </source>
</evidence>
<keyword evidence="4" id="KW-0967">Endosome</keyword>
<dbReference type="InterPro" id="IPR007234">
    <property type="entry name" value="Vps53_N"/>
</dbReference>
<dbReference type="EMBL" id="ML978729">
    <property type="protein sequence ID" value="KAF2085694.1"/>
    <property type="molecule type" value="Genomic_DNA"/>
</dbReference>
<feature type="domain" description="Vps53 N-terminal" evidence="9">
    <location>
        <begin position="35"/>
        <end position="410"/>
    </location>
</feature>
<comment type="similarity">
    <text evidence="3">Belongs to the VPS53 family.</text>
</comment>
<name>A0A9P4LVT3_9PEZI</name>
<evidence type="ECO:0000256" key="4">
    <source>
        <dbReference type="ARBA" id="ARBA00022753"/>
    </source>
</evidence>
<evidence type="ECO:0000256" key="2">
    <source>
        <dbReference type="ARBA" id="ARBA00004481"/>
    </source>
</evidence>
<feature type="compositionally biased region" description="Gly residues" evidence="8">
    <location>
        <begin position="813"/>
        <end position="834"/>
    </location>
</feature>
<evidence type="ECO:0000256" key="1">
    <source>
        <dbReference type="ARBA" id="ARBA00004150"/>
    </source>
</evidence>
<dbReference type="OrthoDB" id="10261632at2759"/>
<dbReference type="AlphaFoldDB" id="A0A9P4LVT3"/>
<dbReference type="Pfam" id="PF04100">
    <property type="entry name" value="Vps53_N"/>
    <property type="match status" value="1"/>
</dbReference>
<feature type="coiled-coil region" evidence="7">
    <location>
        <begin position="91"/>
        <end position="132"/>
    </location>
</feature>
<dbReference type="PANTHER" id="PTHR12820">
    <property type="entry name" value="VACUOLAR SORTING PROTEIN 53"/>
    <property type="match status" value="1"/>
</dbReference>
<comment type="subcellular location">
    <subcellularLocation>
        <location evidence="2">Endosome membrane</location>
        <topology evidence="2">Peripheral membrane protein</topology>
    </subcellularLocation>
    <subcellularLocation>
        <location evidence="1">Golgi apparatus</location>
        <location evidence="1">trans-Golgi network membrane</location>
        <topology evidence="1">Peripheral membrane protein</topology>
    </subcellularLocation>
</comment>
<dbReference type="GO" id="GO:0042147">
    <property type="term" value="P:retrograde transport, endosome to Golgi"/>
    <property type="evidence" value="ECO:0007669"/>
    <property type="project" value="InterPro"/>
</dbReference>
<dbReference type="InterPro" id="IPR031745">
    <property type="entry name" value="Vps53_C"/>
</dbReference>
<evidence type="ECO:0000256" key="3">
    <source>
        <dbReference type="ARBA" id="ARBA00008628"/>
    </source>
</evidence>
<keyword evidence="5" id="KW-0333">Golgi apparatus</keyword>
<dbReference type="PANTHER" id="PTHR12820:SF0">
    <property type="entry name" value="VACUOLAR PROTEIN SORTING-ASSOCIATED PROTEIN 53 HOMOLOG"/>
    <property type="match status" value="1"/>
</dbReference>
<evidence type="ECO:0000313" key="12">
    <source>
        <dbReference type="Proteomes" id="UP000799776"/>
    </source>
</evidence>
<gene>
    <name evidence="11" type="ORF">K490DRAFT_46295</name>
</gene>
<dbReference type="GO" id="GO:0010008">
    <property type="term" value="C:endosome membrane"/>
    <property type="evidence" value="ECO:0007669"/>
    <property type="project" value="UniProtKB-SubCell"/>
</dbReference>
<evidence type="ECO:0000313" key="11">
    <source>
        <dbReference type="EMBL" id="KAF2085694.1"/>
    </source>
</evidence>
<reference evidence="11" key="1">
    <citation type="journal article" date="2020" name="Stud. Mycol.">
        <title>101 Dothideomycetes genomes: a test case for predicting lifestyles and emergence of pathogens.</title>
        <authorList>
            <person name="Haridas S."/>
            <person name="Albert R."/>
            <person name="Binder M."/>
            <person name="Bloem J."/>
            <person name="Labutti K."/>
            <person name="Salamov A."/>
            <person name="Andreopoulos B."/>
            <person name="Baker S."/>
            <person name="Barry K."/>
            <person name="Bills G."/>
            <person name="Bluhm B."/>
            <person name="Cannon C."/>
            <person name="Castanera R."/>
            <person name="Culley D."/>
            <person name="Daum C."/>
            <person name="Ezra D."/>
            <person name="Gonzalez J."/>
            <person name="Henrissat B."/>
            <person name="Kuo A."/>
            <person name="Liang C."/>
            <person name="Lipzen A."/>
            <person name="Lutzoni F."/>
            <person name="Magnuson J."/>
            <person name="Mondo S."/>
            <person name="Nolan M."/>
            <person name="Ohm R."/>
            <person name="Pangilinan J."/>
            <person name="Park H.-J."/>
            <person name="Ramirez L."/>
            <person name="Alfaro M."/>
            <person name="Sun H."/>
            <person name="Tritt A."/>
            <person name="Yoshinaga Y."/>
            <person name="Zwiers L.-H."/>
            <person name="Turgeon B."/>
            <person name="Goodwin S."/>
            <person name="Spatafora J."/>
            <person name="Crous P."/>
            <person name="Grigoriev I."/>
        </authorList>
    </citation>
    <scope>NUCLEOTIDE SEQUENCE</scope>
    <source>
        <strain evidence="11">CBS 121410</strain>
    </source>
</reference>
<comment type="caution">
    <text evidence="11">The sequence shown here is derived from an EMBL/GenBank/DDBJ whole genome shotgun (WGS) entry which is preliminary data.</text>
</comment>
<dbReference type="Gene3D" id="1.10.357.110">
    <property type="entry name" value="Vacuolar protein sorting-associated protein 53, C-terminus"/>
    <property type="match status" value="1"/>
</dbReference>
<evidence type="ECO:0000256" key="8">
    <source>
        <dbReference type="SAM" id="MobiDB-lite"/>
    </source>
</evidence>
<dbReference type="InterPro" id="IPR038260">
    <property type="entry name" value="Vps53_C_sf"/>
</dbReference>